<name>A0A388T6U6_9BACT</name>
<dbReference type="Gene3D" id="2.60.120.430">
    <property type="entry name" value="Galactose-binding lectin"/>
    <property type="match status" value="1"/>
</dbReference>
<evidence type="ECO:0000313" key="2">
    <source>
        <dbReference type="Proteomes" id="UP000276170"/>
    </source>
</evidence>
<comment type="caution">
    <text evidence="1">The sequence shown here is derived from an EMBL/GenBank/DDBJ whole genome shotgun (WGS) entry which is preliminary data.</text>
</comment>
<organism evidence="1 2">
    <name type="scientific">Candidatus Termititenax spirochaetophilus</name>
    <dbReference type="NCBI Taxonomy" id="2218522"/>
    <lineage>
        <taxon>Bacteria</taxon>
        <taxon>Bacillati</taxon>
        <taxon>Candidatus Margulisiibacteriota</taxon>
        <taxon>Candidatus Termititenacia</taxon>
        <taxon>Candidatus Termititenacales</taxon>
        <taxon>Candidatus Termititenacaceae</taxon>
        <taxon>Candidatus Termititenax</taxon>
    </lineage>
</organism>
<proteinExistence type="predicted"/>
<reference evidence="1 2" key="1">
    <citation type="journal article" date="2019" name="ISME J.">
        <title>Genome analyses of uncultured TG2/ZB3 bacteria in 'Margulisbacteria' specifically attached to ectosymbiotic spirochetes of protists in the termite gut.</title>
        <authorList>
            <person name="Utami Y.D."/>
            <person name="Kuwahara H."/>
            <person name="Igai K."/>
            <person name="Murakami T."/>
            <person name="Sugaya K."/>
            <person name="Morikawa T."/>
            <person name="Nagura Y."/>
            <person name="Yuki M."/>
            <person name="Deevong P."/>
            <person name="Inoue T."/>
            <person name="Kihara K."/>
            <person name="Lo N."/>
            <person name="Yamada A."/>
            <person name="Ohkuma M."/>
            <person name="Hongoh Y."/>
        </authorList>
    </citation>
    <scope>NUCLEOTIDE SEQUENCE [LARGE SCALE GENOMIC DNA]</scope>
    <source>
        <strain evidence="1">HsPyr-01</strain>
    </source>
</reference>
<evidence type="ECO:0000313" key="1">
    <source>
        <dbReference type="EMBL" id="GBR72431.1"/>
    </source>
</evidence>
<dbReference type="AlphaFoldDB" id="A0A388T6U6"/>
<sequence length="86" mass="9556">MYDDQLEYEIVVDWSGWKTVEIPFSKFVDVNPGIGDDRWNPRAAKGSGGLLHIQIITLSDVPEGKLNIGIDNLSLVKFKTAAPVKK</sequence>
<keyword evidence="2" id="KW-1185">Reference proteome</keyword>
<accession>A0A388T6U6</accession>
<dbReference type="EMBL" id="BGZM01000015">
    <property type="protein sequence ID" value="GBR72431.1"/>
    <property type="molecule type" value="Genomic_DNA"/>
</dbReference>
<gene>
    <name evidence="1" type="ORF">HP1_113</name>
</gene>
<protein>
    <submittedName>
        <fullName evidence="1">Uncharacterized protein</fullName>
    </submittedName>
</protein>
<dbReference type="Proteomes" id="UP000276170">
    <property type="component" value="Unassembled WGS sequence"/>
</dbReference>